<feature type="compositionally biased region" description="Low complexity" evidence="1">
    <location>
        <begin position="32"/>
        <end position="46"/>
    </location>
</feature>
<dbReference type="Proteomes" id="UP000318080">
    <property type="component" value="Unassembled WGS sequence"/>
</dbReference>
<feature type="signal peptide" evidence="2">
    <location>
        <begin position="1"/>
        <end position="26"/>
    </location>
</feature>
<name>A0A540RAW6_9CORY</name>
<gene>
    <name evidence="3" type="ORF">EJK80_01290</name>
</gene>
<evidence type="ECO:0000256" key="1">
    <source>
        <dbReference type="SAM" id="MobiDB-lite"/>
    </source>
</evidence>
<dbReference type="AlphaFoldDB" id="A0A540RAW6"/>
<keyword evidence="2" id="KW-0732">Signal</keyword>
<dbReference type="EMBL" id="VHIR01000001">
    <property type="protein sequence ID" value="TQE44737.1"/>
    <property type="molecule type" value="Genomic_DNA"/>
</dbReference>
<organism evidence="3 4">
    <name type="scientific">Corynebacterium phoceense</name>
    <dbReference type="NCBI Taxonomy" id="1686286"/>
    <lineage>
        <taxon>Bacteria</taxon>
        <taxon>Bacillati</taxon>
        <taxon>Actinomycetota</taxon>
        <taxon>Actinomycetes</taxon>
        <taxon>Mycobacteriales</taxon>
        <taxon>Corynebacteriaceae</taxon>
        <taxon>Corynebacterium</taxon>
    </lineage>
</organism>
<evidence type="ECO:0000313" key="3">
    <source>
        <dbReference type="EMBL" id="TQE44737.1"/>
    </source>
</evidence>
<comment type="caution">
    <text evidence="3">The sequence shown here is derived from an EMBL/GenBank/DDBJ whole genome shotgun (WGS) entry which is preliminary data.</text>
</comment>
<protein>
    <recommendedName>
        <fullName evidence="5">DUF3558 domain-containing protein</fullName>
    </recommendedName>
</protein>
<accession>A0A540RAW6</accession>
<proteinExistence type="predicted"/>
<evidence type="ECO:0008006" key="5">
    <source>
        <dbReference type="Google" id="ProtNLM"/>
    </source>
</evidence>
<dbReference type="RefSeq" id="WP_141628470.1">
    <property type="nucleotide sequence ID" value="NZ_VHIR01000001.1"/>
</dbReference>
<evidence type="ECO:0000256" key="2">
    <source>
        <dbReference type="SAM" id="SignalP"/>
    </source>
</evidence>
<evidence type="ECO:0000313" key="4">
    <source>
        <dbReference type="Proteomes" id="UP000318080"/>
    </source>
</evidence>
<feature type="region of interest" description="Disordered" evidence="1">
    <location>
        <begin position="32"/>
        <end position="54"/>
    </location>
</feature>
<dbReference type="PROSITE" id="PS51257">
    <property type="entry name" value="PROKAR_LIPOPROTEIN"/>
    <property type="match status" value="1"/>
</dbReference>
<feature type="chain" id="PRO_5022056327" description="DUF3558 domain-containing protein" evidence="2">
    <location>
        <begin position="27"/>
        <end position="219"/>
    </location>
</feature>
<keyword evidence="4" id="KW-1185">Reference proteome</keyword>
<sequence length="219" mass="23088">MLRPLHNVACLGIVAAFLAGCTVSDAEPQPAVGTAAAASPASPAPDTADDEAREDQASIDLGGWAMPEPGPFDLATYQANPFEPCKEIPEVVLQRAGLIKKENPLGHLTPFPCELLPLHQDLEGALLTINAWQGNPLNLAESAGQFVDGRGNPSMPEIVVLRPVDPAMKQVCEAAVETPRGTISVTYAFVTAPGHGSEQCRMPEKILSSLYAKELDDAA</sequence>
<reference evidence="3 4" key="1">
    <citation type="submission" date="2019-06" db="EMBL/GenBank/DDBJ databases">
        <title>Draft genome of C. phoceense Strain 272.</title>
        <authorList>
            <person name="Pacheco L.G.C."/>
            <person name="Barberis C.M."/>
            <person name="Almuzara M.N."/>
            <person name="Traglia G.M."/>
            <person name="Santos C.S."/>
            <person name="Rocha D.J.P.G."/>
            <person name="Aguiar E.R.G.R."/>
            <person name="Vay C.A."/>
        </authorList>
    </citation>
    <scope>NUCLEOTIDE SEQUENCE [LARGE SCALE GENOMIC DNA]</scope>
    <source>
        <strain evidence="3 4">272</strain>
    </source>
</reference>